<dbReference type="EMBL" id="JBHFFA010000002">
    <property type="protein sequence ID" value="KAL2642654.1"/>
    <property type="molecule type" value="Genomic_DNA"/>
</dbReference>
<keyword evidence="3" id="KW-1185">Reference proteome</keyword>
<organism evidence="2 3">
    <name type="scientific">Riccia fluitans</name>
    <dbReference type="NCBI Taxonomy" id="41844"/>
    <lineage>
        <taxon>Eukaryota</taxon>
        <taxon>Viridiplantae</taxon>
        <taxon>Streptophyta</taxon>
        <taxon>Embryophyta</taxon>
        <taxon>Marchantiophyta</taxon>
        <taxon>Marchantiopsida</taxon>
        <taxon>Marchantiidae</taxon>
        <taxon>Marchantiales</taxon>
        <taxon>Ricciaceae</taxon>
        <taxon>Riccia</taxon>
    </lineage>
</organism>
<evidence type="ECO:0000313" key="3">
    <source>
        <dbReference type="Proteomes" id="UP001605036"/>
    </source>
</evidence>
<evidence type="ECO:0000256" key="1">
    <source>
        <dbReference type="SAM" id="MobiDB-lite"/>
    </source>
</evidence>
<sequence length="139" mass="15264">MTSGGWMNPLSLDVYPTVGKKVVGTMASEQAQKIADQFFHHDKPESETPPVDPEFGKKPAKDSGLRQAEHKEQRAKEAAAKSHGHRDVERSVKESLKQADEYGRDMSVNQTAPQTLLDDQNPFGGSMNEKGNAGMDDPK</sequence>
<name>A0ABD1Z5I5_9MARC</name>
<dbReference type="AlphaFoldDB" id="A0ABD1Z5I5"/>
<reference evidence="2 3" key="1">
    <citation type="submission" date="2024-09" db="EMBL/GenBank/DDBJ databases">
        <title>Chromosome-scale assembly of Riccia fluitans.</title>
        <authorList>
            <person name="Paukszto L."/>
            <person name="Sawicki J."/>
            <person name="Karawczyk K."/>
            <person name="Piernik-Szablinska J."/>
            <person name="Szczecinska M."/>
            <person name="Mazdziarz M."/>
        </authorList>
    </citation>
    <scope>NUCLEOTIDE SEQUENCE [LARGE SCALE GENOMIC DNA]</scope>
    <source>
        <strain evidence="2">Rf_01</strain>
        <tissue evidence="2">Aerial parts of the thallus</tissue>
    </source>
</reference>
<accession>A0ABD1Z5I5</accession>
<proteinExistence type="predicted"/>
<dbReference type="Proteomes" id="UP001605036">
    <property type="component" value="Unassembled WGS sequence"/>
</dbReference>
<comment type="caution">
    <text evidence="2">The sequence shown here is derived from an EMBL/GenBank/DDBJ whole genome shotgun (WGS) entry which is preliminary data.</text>
</comment>
<feature type="compositionally biased region" description="Basic and acidic residues" evidence="1">
    <location>
        <begin position="54"/>
        <end position="104"/>
    </location>
</feature>
<gene>
    <name evidence="2" type="ORF">R1flu_010241</name>
</gene>
<protein>
    <submittedName>
        <fullName evidence="2">Uncharacterized protein</fullName>
    </submittedName>
</protein>
<feature type="compositionally biased region" description="Polar residues" evidence="1">
    <location>
        <begin position="107"/>
        <end position="118"/>
    </location>
</feature>
<feature type="region of interest" description="Disordered" evidence="1">
    <location>
        <begin position="33"/>
        <end position="139"/>
    </location>
</feature>
<evidence type="ECO:0000313" key="2">
    <source>
        <dbReference type="EMBL" id="KAL2642654.1"/>
    </source>
</evidence>